<keyword evidence="8 10" id="KW-0269">Exonuclease</keyword>
<sequence length="554" mass="61295">MNTPQTEKLKVFALGGIGENGKNMYVLETDDSIYIMDTGVMIPEDGMFGIDKVIPDITYLEENKQKIEGIFLTHGHEEHMGALAYILRKIPTPVYATKLTIAFAKELIKGIGTPKKVNFQEINENSVLEMRNAVVTFFRTNHSIPDSVGICFHTSQGAIVHTGDFKFDQSHLSQNSDLGKIAEIGNKGVLCVLNDSTNAEKPGYTLSETVVKQEITDVIYNAKGRVFAACLSTNVGRIQQIIQATIDNNRKLVVVSPPTDRNFDIAIELGYLSMPEGLLVPVHDIGKQNDNQLVILTIGTHSQLMSSMMKMANGAHKYVHIKERDIVIIAASPTPGTEITVAKVIDKLYRSGAVVIYGQKKIHSSGHGCQEELKLMLNLLKPRYVIPIQGEFKMQRALSKVAESVGIQKENIFLPNKGDVIEFTDGEGKYSGKVPVGNVLIDGLGVGDIGNIVLRDRRLLSQDGILIIVVSISKAQKKVVAGPELISRGFVYVRESEELLEKANDIVAKILDNAVKEQVLEWSSLKLKIRESLNQHLYEKTKRRPMILPIIMEV</sequence>
<keyword evidence="1 10" id="KW-0963">Cytoplasm</keyword>
<comment type="function">
    <text evidence="10">An RNase that has 5'-3' exonuclease and possibly endonuclease activity. Involved in maturation of rRNA and in some organisms also mRNA maturation and/or decay.</text>
</comment>
<evidence type="ECO:0000256" key="11">
    <source>
        <dbReference type="PIRNR" id="PIRNR004803"/>
    </source>
</evidence>
<evidence type="ECO:0000256" key="4">
    <source>
        <dbReference type="ARBA" id="ARBA00022723"/>
    </source>
</evidence>
<dbReference type="SMART" id="SM00849">
    <property type="entry name" value="Lactamase_B"/>
    <property type="match status" value="1"/>
</dbReference>
<keyword evidence="14" id="KW-1185">Reference proteome</keyword>
<dbReference type="Gene3D" id="3.10.20.580">
    <property type="match status" value="1"/>
</dbReference>
<proteinExistence type="inferred from homology"/>
<dbReference type="RefSeq" id="WP_230499599.1">
    <property type="nucleotide sequence ID" value="NZ_CAKJTJ010000002.1"/>
</dbReference>
<evidence type="ECO:0000256" key="5">
    <source>
        <dbReference type="ARBA" id="ARBA00022759"/>
    </source>
</evidence>
<dbReference type="HAMAP" id="MF_01491">
    <property type="entry name" value="RNase_J_bact"/>
    <property type="match status" value="1"/>
</dbReference>
<dbReference type="Pfam" id="PF17770">
    <property type="entry name" value="RNase_J_C"/>
    <property type="match status" value="1"/>
</dbReference>
<organism evidence="13 14">
    <name type="scientific">Sutcliffiella rhizosphaerae</name>
    <dbReference type="NCBI Taxonomy" id="2880967"/>
    <lineage>
        <taxon>Bacteria</taxon>
        <taxon>Bacillati</taxon>
        <taxon>Bacillota</taxon>
        <taxon>Bacilli</taxon>
        <taxon>Bacillales</taxon>
        <taxon>Bacillaceae</taxon>
        <taxon>Sutcliffiella</taxon>
    </lineage>
</organism>
<evidence type="ECO:0000256" key="9">
    <source>
        <dbReference type="ARBA" id="ARBA00022884"/>
    </source>
</evidence>
<dbReference type="InterPro" id="IPR042173">
    <property type="entry name" value="RNase_J_2"/>
</dbReference>
<comment type="caution">
    <text evidence="10">Lacks conserved residue(s) required for the propagation of feature annotation.</text>
</comment>
<dbReference type="CDD" id="cd07714">
    <property type="entry name" value="RNaseJ_MBL-fold"/>
    <property type="match status" value="1"/>
</dbReference>
<dbReference type="InterPro" id="IPR041636">
    <property type="entry name" value="RNase_J_C"/>
</dbReference>
<dbReference type="Gene3D" id="3.40.50.10710">
    <property type="entry name" value="Metallo-hydrolase/oxidoreductase"/>
    <property type="match status" value="1"/>
</dbReference>
<dbReference type="NCBIfam" id="TIGR00649">
    <property type="entry name" value="MG423"/>
    <property type="match status" value="1"/>
</dbReference>
<dbReference type="InterPro" id="IPR036866">
    <property type="entry name" value="RibonucZ/Hydroxyglut_hydro"/>
</dbReference>
<dbReference type="PIRSF" id="PIRSF004803">
    <property type="entry name" value="RnjA"/>
    <property type="match status" value="1"/>
</dbReference>
<evidence type="ECO:0000256" key="10">
    <source>
        <dbReference type="HAMAP-Rule" id="MF_01491"/>
    </source>
</evidence>
<keyword evidence="9 10" id="KW-0694">RNA-binding</keyword>
<dbReference type="PANTHER" id="PTHR43694:SF4">
    <property type="entry name" value="RIBONUCLEASE J 2"/>
    <property type="match status" value="1"/>
</dbReference>
<dbReference type="InterPro" id="IPR001279">
    <property type="entry name" value="Metallo-B-lactamas"/>
</dbReference>
<keyword evidence="6 10" id="KW-0378">Hydrolase</keyword>
<gene>
    <name evidence="13" type="primary">rnjB</name>
    <name evidence="10" type="synonym">rnj</name>
    <name evidence="13" type="ORF">BACCIP111883_00424</name>
</gene>
<evidence type="ECO:0000256" key="2">
    <source>
        <dbReference type="ARBA" id="ARBA00022552"/>
    </source>
</evidence>
<comment type="caution">
    <text evidence="13">The sequence shown here is derived from an EMBL/GenBank/DDBJ whole genome shotgun (WGS) entry which is preliminary data.</text>
</comment>
<comment type="similarity">
    <text evidence="10 11">Belongs to the metallo-beta-lactamase superfamily. RNA-metabolizing metallo-beta-lactamase-like family. Bacterial RNase J subfamily.</text>
</comment>
<dbReference type="SUPFAM" id="SSF56281">
    <property type="entry name" value="Metallo-hydrolase/oxidoreductase"/>
    <property type="match status" value="1"/>
</dbReference>
<comment type="subunit">
    <text evidence="10">Homodimer, may be a subunit of the RNA degradosome.</text>
</comment>
<evidence type="ECO:0000256" key="3">
    <source>
        <dbReference type="ARBA" id="ARBA00022722"/>
    </source>
</evidence>
<dbReference type="InterPro" id="IPR004613">
    <property type="entry name" value="RNase_J"/>
</dbReference>
<evidence type="ECO:0000256" key="8">
    <source>
        <dbReference type="ARBA" id="ARBA00022839"/>
    </source>
</evidence>
<evidence type="ECO:0000313" key="13">
    <source>
        <dbReference type="EMBL" id="CAG9619656.1"/>
    </source>
</evidence>
<dbReference type="Pfam" id="PF00753">
    <property type="entry name" value="Lactamase_B"/>
    <property type="match status" value="1"/>
</dbReference>
<name>A0ABM8YIC7_9BACI</name>
<evidence type="ECO:0000313" key="14">
    <source>
        <dbReference type="Proteomes" id="UP000789833"/>
    </source>
</evidence>
<reference evidence="13 14" key="1">
    <citation type="submission" date="2021-10" db="EMBL/GenBank/DDBJ databases">
        <authorList>
            <person name="Criscuolo A."/>
        </authorList>
    </citation>
    <scope>NUCLEOTIDE SEQUENCE [LARGE SCALE GENOMIC DNA]</scope>
    <source>
        <strain evidence="14">CIP 111883</strain>
    </source>
</reference>
<dbReference type="InterPro" id="IPR055132">
    <property type="entry name" value="RNase_J_b_CASP"/>
</dbReference>
<dbReference type="PANTHER" id="PTHR43694">
    <property type="entry name" value="RIBONUCLEASE J"/>
    <property type="match status" value="1"/>
</dbReference>
<dbReference type="InterPro" id="IPR011108">
    <property type="entry name" value="RMMBL"/>
</dbReference>
<accession>A0ABM8YIC7</accession>
<keyword evidence="2 10" id="KW-0698">rRNA processing</keyword>
<dbReference type="GO" id="GO:0016787">
    <property type="term" value="F:hydrolase activity"/>
    <property type="evidence" value="ECO:0007669"/>
    <property type="project" value="UniProtKB-KW"/>
</dbReference>
<keyword evidence="7" id="KW-0862">Zinc</keyword>
<dbReference type="InterPro" id="IPR030854">
    <property type="entry name" value="RNase_J_bac"/>
</dbReference>
<evidence type="ECO:0000256" key="6">
    <source>
        <dbReference type="ARBA" id="ARBA00022801"/>
    </source>
</evidence>
<keyword evidence="4 11" id="KW-0479">Metal-binding</keyword>
<dbReference type="Proteomes" id="UP000789833">
    <property type="component" value="Unassembled WGS sequence"/>
</dbReference>
<keyword evidence="3 10" id="KW-0540">Nuclease</keyword>
<feature type="domain" description="Metallo-beta-lactamase" evidence="12">
    <location>
        <begin position="21"/>
        <end position="223"/>
    </location>
</feature>
<dbReference type="EC" id="3.1.-.-" evidence="10 11"/>
<dbReference type="Gene3D" id="3.60.15.10">
    <property type="entry name" value="Ribonuclease Z/Hydroxyacylglutathione hydrolase-like"/>
    <property type="match status" value="1"/>
</dbReference>
<comment type="cofactor">
    <cofactor evidence="11">
        <name>Zn(2+)</name>
        <dbReference type="ChEBI" id="CHEBI:29105"/>
    </cofactor>
    <text evidence="11">Binds 2 Zn(2+) ions per subunit. It is not clear if Zn(2+) or Mg(2+) is physiologically important.</text>
</comment>
<protein>
    <recommendedName>
        <fullName evidence="10 11">Ribonuclease J</fullName>
        <shortName evidence="10">RNase J</shortName>
        <ecNumber evidence="10 11">3.1.-.-</ecNumber>
    </recommendedName>
</protein>
<dbReference type="Pfam" id="PF07521">
    <property type="entry name" value="RMMBL"/>
    <property type="match status" value="1"/>
</dbReference>
<dbReference type="Pfam" id="PF22505">
    <property type="entry name" value="RNase_J_b_CASP"/>
    <property type="match status" value="1"/>
</dbReference>
<keyword evidence="5 10" id="KW-0255">Endonuclease</keyword>
<dbReference type="EMBL" id="CAKJTJ010000002">
    <property type="protein sequence ID" value="CAG9619656.1"/>
    <property type="molecule type" value="Genomic_DNA"/>
</dbReference>
<evidence type="ECO:0000256" key="1">
    <source>
        <dbReference type="ARBA" id="ARBA00022490"/>
    </source>
</evidence>
<evidence type="ECO:0000259" key="12">
    <source>
        <dbReference type="SMART" id="SM00849"/>
    </source>
</evidence>
<comment type="subcellular location">
    <subcellularLocation>
        <location evidence="10 11">Cytoplasm</location>
    </subcellularLocation>
</comment>
<evidence type="ECO:0000256" key="7">
    <source>
        <dbReference type="ARBA" id="ARBA00022833"/>
    </source>
</evidence>